<feature type="transmembrane region" description="Helical" evidence="1">
    <location>
        <begin position="276"/>
        <end position="294"/>
    </location>
</feature>
<feature type="transmembrane region" description="Helical" evidence="1">
    <location>
        <begin position="152"/>
        <end position="174"/>
    </location>
</feature>
<feature type="transmembrane region" description="Helical" evidence="1">
    <location>
        <begin position="300"/>
        <end position="320"/>
    </location>
</feature>
<comment type="caution">
    <text evidence="2">The sequence shown here is derived from an EMBL/GenBank/DDBJ whole genome shotgun (WGS) entry which is preliminary data.</text>
</comment>
<feature type="transmembrane region" description="Helical" evidence="1">
    <location>
        <begin position="244"/>
        <end position="264"/>
    </location>
</feature>
<dbReference type="InterPro" id="IPR008537">
    <property type="entry name" value="DUF819"/>
</dbReference>
<keyword evidence="1" id="KW-1133">Transmembrane helix</keyword>
<feature type="transmembrane region" description="Helical" evidence="1">
    <location>
        <begin position="332"/>
        <end position="350"/>
    </location>
</feature>
<feature type="transmembrane region" description="Helical" evidence="1">
    <location>
        <begin position="63"/>
        <end position="81"/>
    </location>
</feature>
<keyword evidence="3" id="KW-1185">Reference proteome</keyword>
<organism evidence="2 3">
    <name type="scientific">Tribonema minus</name>
    <dbReference type="NCBI Taxonomy" id="303371"/>
    <lineage>
        <taxon>Eukaryota</taxon>
        <taxon>Sar</taxon>
        <taxon>Stramenopiles</taxon>
        <taxon>Ochrophyta</taxon>
        <taxon>PX clade</taxon>
        <taxon>Xanthophyceae</taxon>
        <taxon>Tribonematales</taxon>
        <taxon>Tribonemataceae</taxon>
        <taxon>Tribonema</taxon>
    </lineage>
</organism>
<dbReference type="PANTHER" id="PTHR34289:SF8">
    <property type="entry name" value="DUF819 DOMAIN-CONTAINING PROTEIN"/>
    <property type="match status" value="1"/>
</dbReference>
<dbReference type="EMBL" id="JAFCMP010000323">
    <property type="protein sequence ID" value="KAG5181490.1"/>
    <property type="molecule type" value="Genomic_DNA"/>
</dbReference>
<dbReference type="PANTHER" id="PTHR34289">
    <property type="entry name" value="PROTEIN, PUTATIVE (DUF819)-RELATED"/>
    <property type="match status" value="1"/>
</dbReference>
<name>A0A835YXY2_9STRA</name>
<feature type="transmembrane region" description="Helical" evidence="1">
    <location>
        <begin position="34"/>
        <end position="57"/>
    </location>
</feature>
<dbReference type="Proteomes" id="UP000664859">
    <property type="component" value="Unassembled WGS sequence"/>
</dbReference>
<dbReference type="OrthoDB" id="45797at2759"/>
<feature type="transmembrane region" description="Helical" evidence="1">
    <location>
        <begin position="356"/>
        <end position="383"/>
    </location>
</feature>
<feature type="transmembrane region" description="Helical" evidence="1">
    <location>
        <begin position="93"/>
        <end position="115"/>
    </location>
</feature>
<accession>A0A835YXY2</accession>
<dbReference type="AlphaFoldDB" id="A0A835YXY2"/>
<evidence type="ECO:0000313" key="3">
    <source>
        <dbReference type="Proteomes" id="UP000664859"/>
    </source>
</evidence>
<keyword evidence="1" id="KW-0472">Membrane</keyword>
<evidence type="ECO:0000313" key="2">
    <source>
        <dbReference type="EMBL" id="KAG5181490.1"/>
    </source>
</evidence>
<protein>
    <submittedName>
        <fullName evidence="2">Uncharacterized protein</fullName>
    </submittedName>
</protein>
<sequence length="392" mass="38458">MSLIAPDNMWGMYAAISSAAAAGMALERTKVGSALSGAVCSMLIASLLCNAGVIPPTGSPHTAALQIFAVKLATPLLLLGADLRKVLRETGKLLGVFLLAAAGTALGATVATLLLRQQLAAVEGGWRVLAALAAKNIGGGLNFVAAAELLHVPSAVCVTALAVDNLLGLLYFPLVGWLGRNEPREPDPAVAAVAVDDGALPPGKAQDPPQDPLQASSSALALGFCLVAASEALAARFLPDGGTLISTALAVTLATAAPGALAPLVPPAERFGRQLLFLFFASVGASAGTVGAAARAAGAAPLLLFGAVMYAVHLAVAVGLGARAAGLREALVASNAAVGNAATASAMAAGKGWHSLALPALLVGTLGNAIGTAAGVALGALVLQPILASAGL</sequence>
<proteinExistence type="predicted"/>
<gene>
    <name evidence="2" type="ORF">JKP88DRAFT_270062</name>
</gene>
<dbReference type="Pfam" id="PF05684">
    <property type="entry name" value="DUF819"/>
    <property type="match status" value="1"/>
</dbReference>
<keyword evidence="1" id="KW-0812">Transmembrane</keyword>
<evidence type="ECO:0000256" key="1">
    <source>
        <dbReference type="SAM" id="Phobius"/>
    </source>
</evidence>
<reference evidence="2" key="1">
    <citation type="submission" date="2021-02" db="EMBL/GenBank/DDBJ databases">
        <title>First Annotated Genome of the Yellow-green Alga Tribonema minus.</title>
        <authorList>
            <person name="Mahan K.M."/>
        </authorList>
    </citation>
    <scope>NUCLEOTIDE SEQUENCE</scope>
    <source>
        <strain evidence="2">UTEX B ZZ1240</strain>
    </source>
</reference>